<name>A0A6L6YGP6_9BURK</name>
<proteinExistence type="predicted"/>
<comment type="caution">
    <text evidence="2">The sequence shown here is derived from an EMBL/GenBank/DDBJ whole genome shotgun (WGS) entry which is preliminary data.</text>
</comment>
<gene>
    <name evidence="2" type="ORF">E5987_06595</name>
</gene>
<keyword evidence="3" id="KW-1185">Reference proteome</keyword>
<feature type="transmembrane region" description="Helical" evidence="1">
    <location>
        <begin position="132"/>
        <end position="153"/>
    </location>
</feature>
<dbReference type="RefSeq" id="WP_160335305.1">
    <property type="nucleotide sequence ID" value="NZ_CALPCR010000017.1"/>
</dbReference>
<organism evidence="2 3">
    <name type="scientific">Parasutterella muris</name>
    <dbReference type="NCBI Taxonomy" id="2565572"/>
    <lineage>
        <taxon>Bacteria</taxon>
        <taxon>Pseudomonadati</taxon>
        <taxon>Pseudomonadota</taxon>
        <taxon>Betaproteobacteria</taxon>
        <taxon>Burkholderiales</taxon>
        <taxon>Sutterellaceae</taxon>
        <taxon>Parasutterella</taxon>
    </lineage>
</organism>
<sequence>MTEQIKNSENPVLKGVITEILDDGNYGTISCGGGRTFTFDANQLDPGYEPLLKDIVEFSVIEDAPFAIRLYHRDKRLAATSGAAVDLRVKCPHCGSPIIPKAVVEDGHVTATRCPKCLTTLEVMEKPPKTSIWIWLVSILCALLVGTLIYGIFTA</sequence>
<dbReference type="EMBL" id="WSRP01000017">
    <property type="protein sequence ID" value="MVX56875.1"/>
    <property type="molecule type" value="Genomic_DNA"/>
</dbReference>
<evidence type="ECO:0000313" key="2">
    <source>
        <dbReference type="EMBL" id="MVX56875.1"/>
    </source>
</evidence>
<keyword evidence="1" id="KW-1133">Transmembrane helix</keyword>
<reference evidence="2 3" key="1">
    <citation type="submission" date="2019-12" db="EMBL/GenBank/DDBJ databases">
        <title>Microbes associate with the intestines of laboratory mice.</title>
        <authorList>
            <person name="Navarre W."/>
            <person name="Wong E."/>
        </authorList>
    </citation>
    <scope>NUCLEOTIDE SEQUENCE [LARGE SCALE GENOMIC DNA]</scope>
    <source>
        <strain evidence="2 3">NM82_D38</strain>
    </source>
</reference>
<keyword evidence="1" id="KW-0472">Membrane</keyword>
<dbReference type="OrthoDB" id="9157262at2"/>
<dbReference type="Proteomes" id="UP000472580">
    <property type="component" value="Unassembled WGS sequence"/>
</dbReference>
<protein>
    <submittedName>
        <fullName evidence="2">Zinc ribbon domain-containing protein</fullName>
    </submittedName>
</protein>
<keyword evidence="1" id="KW-0812">Transmembrane</keyword>
<dbReference type="AlphaFoldDB" id="A0A6L6YGP6"/>
<accession>A0A6L6YGP6</accession>
<evidence type="ECO:0000313" key="3">
    <source>
        <dbReference type="Proteomes" id="UP000472580"/>
    </source>
</evidence>
<evidence type="ECO:0000256" key="1">
    <source>
        <dbReference type="SAM" id="Phobius"/>
    </source>
</evidence>